<keyword evidence="2" id="KW-1185">Reference proteome</keyword>
<sequence>MLGFAVGHLYYFLTVLYPLAGGRFNFGTPLWVHKLVAFWGVGYQQNAPIPRKDTAVPDVFQGRGRGLGGARTSASTQAQPSSSEQAQPNQGNDGVAFRGRSYRLDGGRQQVFFSLIN</sequence>
<dbReference type="Proteomes" id="UP000828048">
    <property type="component" value="Chromosome 11"/>
</dbReference>
<protein>
    <submittedName>
        <fullName evidence="1">Uncharacterized protein</fullName>
    </submittedName>
</protein>
<dbReference type="EMBL" id="CM037161">
    <property type="protein sequence ID" value="KAH7855075.1"/>
    <property type="molecule type" value="Genomic_DNA"/>
</dbReference>
<gene>
    <name evidence="1" type="ORF">Vadar_020962</name>
</gene>
<reference evidence="1 2" key="1">
    <citation type="journal article" date="2021" name="Hortic Res">
        <title>High-quality reference genome and annotation aids understanding of berry development for evergreen blueberry (Vaccinium darrowii).</title>
        <authorList>
            <person name="Yu J."/>
            <person name="Hulse-Kemp A.M."/>
            <person name="Babiker E."/>
            <person name="Staton M."/>
        </authorList>
    </citation>
    <scope>NUCLEOTIDE SEQUENCE [LARGE SCALE GENOMIC DNA]</scope>
    <source>
        <strain evidence="2">cv. NJ 8807/NJ 8810</strain>
        <tissue evidence="1">Young leaf</tissue>
    </source>
</reference>
<name>A0ACB7YQE5_9ERIC</name>
<comment type="caution">
    <text evidence="1">The sequence shown here is derived from an EMBL/GenBank/DDBJ whole genome shotgun (WGS) entry which is preliminary data.</text>
</comment>
<organism evidence="1 2">
    <name type="scientific">Vaccinium darrowii</name>
    <dbReference type="NCBI Taxonomy" id="229202"/>
    <lineage>
        <taxon>Eukaryota</taxon>
        <taxon>Viridiplantae</taxon>
        <taxon>Streptophyta</taxon>
        <taxon>Embryophyta</taxon>
        <taxon>Tracheophyta</taxon>
        <taxon>Spermatophyta</taxon>
        <taxon>Magnoliopsida</taxon>
        <taxon>eudicotyledons</taxon>
        <taxon>Gunneridae</taxon>
        <taxon>Pentapetalae</taxon>
        <taxon>asterids</taxon>
        <taxon>Ericales</taxon>
        <taxon>Ericaceae</taxon>
        <taxon>Vaccinioideae</taxon>
        <taxon>Vaccinieae</taxon>
        <taxon>Vaccinium</taxon>
    </lineage>
</organism>
<evidence type="ECO:0000313" key="1">
    <source>
        <dbReference type="EMBL" id="KAH7855075.1"/>
    </source>
</evidence>
<accession>A0ACB7YQE5</accession>
<proteinExistence type="predicted"/>
<evidence type="ECO:0000313" key="2">
    <source>
        <dbReference type="Proteomes" id="UP000828048"/>
    </source>
</evidence>